<dbReference type="InterPro" id="IPR002104">
    <property type="entry name" value="Integrase_catalytic"/>
</dbReference>
<dbReference type="PANTHER" id="PTHR30349">
    <property type="entry name" value="PHAGE INTEGRASE-RELATED"/>
    <property type="match status" value="1"/>
</dbReference>
<dbReference type="HAMAP" id="MF_01808">
    <property type="entry name" value="Recomb_XerC_XerD"/>
    <property type="match status" value="1"/>
</dbReference>
<feature type="domain" description="Core-binding (CB)" evidence="13">
    <location>
        <begin position="1"/>
        <end position="81"/>
    </location>
</feature>
<dbReference type="Proteomes" id="UP000178951">
    <property type="component" value="Unassembled WGS sequence"/>
</dbReference>
<dbReference type="InterPro" id="IPR004107">
    <property type="entry name" value="Integrase_SAM-like_N"/>
</dbReference>
<dbReference type="InterPro" id="IPR010998">
    <property type="entry name" value="Integrase_recombinase_N"/>
</dbReference>
<dbReference type="NCBIfam" id="NF040815">
    <property type="entry name" value="recomb_XerA_Arch"/>
    <property type="match status" value="1"/>
</dbReference>
<dbReference type="InterPro" id="IPR023009">
    <property type="entry name" value="Tyrosine_recombinase_XerC/XerD"/>
</dbReference>
<dbReference type="GO" id="GO:0003677">
    <property type="term" value="F:DNA binding"/>
    <property type="evidence" value="ECO:0007669"/>
    <property type="project" value="UniProtKB-UniRule"/>
</dbReference>
<keyword evidence="9 10" id="KW-0131">Cell cycle</keyword>
<evidence type="ECO:0000313" key="15">
    <source>
        <dbReference type="Proteomes" id="UP000178951"/>
    </source>
</evidence>
<dbReference type="SUPFAM" id="SSF47823">
    <property type="entry name" value="lambda integrase-like, N-terminal domain"/>
    <property type="match status" value="1"/>
</dbReference>
<accession>A0A1F4TMA0</accession>
<dbReference type="STRING" id="1802583.A2311_02770"/>
<feature type="active site" evidence="10">
    <location>
        <position position="237"/>
    </location>
</feature>
<dbReference type="GO" id="GO:0051301">
    <property type="term" value="P:cell division"/>
    <property type="evidence" value="ECO:0007669"/>
    <property type="project" value="UniProtKB-UniRule"/>
</dbReference>
<evidence type="ECO:0000256" key="6">
    <source>
        <dbReference type="ARBA" id="ARBA00022908"/>
    </source>
</evidence>
<dbReference type="GO" id="GO:0006313">
    <property type="term" value="P:DNA transposition"/>
    <property type="evidence" value="ECO:0007669"/>
    <property type="project" value="UniProtKB-UniRule"/>
</dbReference>
<evidence type="ECO:0000256" key="8">
    <source>
        <dbReference type="ARBA" id="ARBA00023172"/>
    </source>
</evidence>
<dbReference type="InterPro" id="IPR011010">
    <property type="entry name" value="DNA_brk_join_enz"/>
</dbReference>
<dbReference type="SUPFAM" id="SSF56349">
    <property type="entry name" value="DNA breaking-rejoining enzymes"/>
    <property type="match status" value="1"/>
</dbReference>
<feature type="active site" evidence="10">
    <location>
        <position position="240"/>
    </location>
</feature>
<proteinExistence type="inferred from homology"/>
<reference evidence="14 15" key="1">
    <citation type="journal article" date="2016" name="Nat. Commun.">
        <title>Thousands of microbial genomes shed light on interconnected biogeochemical processes in an aquifer system.</title>
        <authorList>
            <person name="Anantharaman K."/>
            <person name="Brown C.T."/>
            <person name="Hug L.A."/>
            <person name="Sharon I."/>
            <person name="Castelle C.J."/>
            <person name="Probst A.J."/>
            <person name="Thomas B.C."/>
            <person name="Singh A."/>
            <person name="Wilkins M.J."/>
            <person name="Karaoz U."/>
            <person name="Brodie E.L."/>
            <person name="Williams K.H."/>
            <person name="Hubbard S.S."/>
            <person name="Banfield J.F."/>
        </authorList>
    </citation>
    <scope>NUCLEOTIDE SEQUENCE [LARGE SCALE GENOMIC DNA]</scope>
</reference>
<dbReference type="GO" id="GO:0005737">
    <property type="term" value="C:cytoplasm"/>
    <property type="evidence" value="ECO:0007669"/>
    <property type="project" value="UniProtKB-SubCell"/>
</dbReference>
<dbReference type="PANTHER" id="PTHR30349:SF77">
    <property type="entry name" value="TYROSINE RECOMBINASE XERC"/>
    <property type="match status" value="1"/>
</dbReference>
<evidence type="ECO:0000259" key="13">
    <source>
        <dbReference type="PROSITE" id="PS51900"/>
    </source>
</evidence>
<dbReference type="PROSITE" id="PS51898">
    <property type="entry name" value="TYR_RECOMBINASE"/>
    <property type="match status" value="1"/>
</dbReference>
<dbReference type="NCBIfam" id="NF001399">
    <property type="entry name" value="PRK00283.1"/>
    <property type="match status" value="1"/>
</dbReference>
<dbReference type="AlphaFoldDB" id="A0A1F4TMA0"/>
<dbReference type="PROSITE" id="PS51900">
    <property type="entry name" value="CB"/>
    <property type="match status" value="1"/>
</dbReference>
<evidence type="ECO:0000256" key="7">
    <source>
        <dbReference type="ARBA" id="ARBA00023125"/>
    </source>
</evidence>
<evidence type="ECO:0000256" key="10">
    <source>
        <dbReference type="HAMAP-Rule" id="MF_01808"/>
    </source>
</evidence>
<dbReference type="Gene3D" id="1.10.443.10">
    <property type="entry name" value="Intergrase catalytic core"/>
    <property type="match status" value="1"/>
</dbReference>
<organism evidence="14 15">
    <name type="scientific">candidate division WOR-1 bacterium RIFOXYB2_FULL_48_7</name>
    <dbReference type="NCBI Taxonomy" id="1802583"/>
    <lineage>
        <taxon>Bacteria</taxon>
        <taxon>Bacillati</taxon>
        <taxon>Saganbacteria</taxon>
    </lineage>
</organism>
<feature type="domain" description="Tyr recombinase" evidence="12">
    <location>
        <begin position="102"/>
        <end position="285"/>
    </location>
</feature>
<dbReference type="CDD" id="cd00798">
    <property type="entry name" value="INT_XerDC_C"/>
    <property type="match status" value="1"/>
</dbReference>
<sequence>MLNASDLSQFIKHLLNERHYSEHTATNYRRDLLALIAFFNDKKLDRLAAREYLLSLEKKHYSKRSIARKLSAARSFFKYLQRESLSQENPFQNLLTPKLPKKLPNFLYPEEVRALLGCIDVKSPLGKRDCALIELLYGSGIRVVEIARLNLKDVDFSEDEIKVLGKGAKERIVLFGSLAKKALNNYLSDARPNLLAGSKTAAFFIGRRGSRLTPRQIERIITHYAKKSGLGKRVTPHTLRHSFATHLLEGGADLRIVQELLGHVSLSTTQVYTHVTKERLKKVYDDFHPRAR</sequence>
<dbReference type="GO" id="GO:0007059">
    <property type="term" value="P:chromosome segregation"/>
    <property type="evidence" value="ECO:0007669"/>
    <property type="project" value="UniProtKB-UniRule"/>
</dbReference>
<comment type="function">
    <text evidence="10">Site-specific tyrosine recombinase, which acts by catalyzing the cutting and rejoining of the recombining DNA molecules. The XerC-XerD complex is essential to convert dimers of the bacterial chromosome into monomers to permit their segregation at cell division. It also contributes to the segregational stability of plasmids.</text>
</comment>
<dbReference type="NCBIfam" id="TIGR02224">
    <property type="entry name" value="recomb_XerC"/>
    <property type="match status" value="1"/>
</dbReference>
<feature type="active site" evidence="10">
    <location>
        <position position="142"/>
    </location>
</feature>
<dbReference type="Pfam" id="PF02899">
    <property type="entry name" value="Phage_int_SAM_1"/>
    <property type="match status" value="1"/>
</dbReference>
<feature type="active site" evidence="10">
    <location>
        <position position="263"/>
    </location>
</feature>
<evidence type="ECO:0000256" key="11">
    <source>
        <dbReference type="NCBIfam" id="TIGR02224"/>
    </source>
</evidence>
<protein>
    <recommendedName>
        <fullName evidence="10 11">Tyrosine recombinase XerC</fullName>
    </recommendedName>
</protein>
<evidence type="ECO:0000256" key="1">
    <source>
        <dbReference type="ARBA" id="ARBA00004496"/>
    </source>
</evidence>
<dbReference type="EMBL" id="MEUF01000053">
    <property type="protein sequence ID" value="OGC33861.1"/>
    <property type="molecule type" value="Genomic_DNA"/>
</dbReference>
<keyword evidence="5 10" id="KW-0159">Chromosome partition</keyword>
<keyword evidence="3 10" id="KW-0963">Cytoplasm</keyword>
<feature type="active site" description="O-(3'-phospho-DNA)-tyrosine intermediate" evidence="10">
    <location>
        <position position="272"/>
    </location>
</feature>
<name>A0A1F4TMA0_UNCSA</name>
<evidence type="ECO:0000256" key="5">
    <source>
        <dbReference type="ARBA" id="ARBA00022829"/>
    </source>
</evidence>
<dbReference type="InterPro" id="IPR013762">
    <property type="entry name" value="Integrase-like_cat_sf"/>
</dbReference>
<comment type="subcellular location">
    <subcellularLocation>
        <location evidence="1 10">Cytoplasm</location>
    </subcellularLocation>
</comment>
<dbReference type="InterPro" id="IPR044068">
    <property type="entry name" value="CB"/>
</dbReference>
<evidence type="ECO:0000256" key="2">
    <source>
        <dbReference type="ARBA" id="ARBA00006657"/>
    </source>
</evidence>
<dbReference type="InterPro" id="IPR050090">
    <property type="entry name" value="Tyrosine_recombinase_XerCD"/>
</dbReference>
<keyword evidence="4 10" id="KW-0132">Cell division</keyword>
<keyword evidence="7 10" id="KW-0238">DNA-binding</keyword>
<comment type="subunit">
    <text evidence="10">Forms a cyclic heterotetrameric complex composed of two molecules of XerC and two molecules of XerD.</text>
</comment>
<comment type="caution">
    <text evidence="14">The sequence shown here is derived from an EMBL/GenBank/DDBJ whole genome shotgun (WGS) entry which is preliminary data.</text>
</comment>
<evidence type="ECO:0000256" key="9">
    <source>
        <dbReference type="ARBA" id="ARBA00023306"/>
    </source>
</evidence>
<evidence type="ECO:0000259" key="12">
    <source>
        <dbReference type="PROSITE" id="PS51898"/>
    </source>
</evidence>
<feature type="active site" evidence="10">
    <location>
        <position position="166"/>
    </location>
</feature>
<dbReference type="InterPro" id="IPR011931">
    <property type="entry name" value="Recomb_XerC"/>
</dbReference>
<gene>
    <name evidence="10" type="primary">xerC</name>
    <name evidence="14" type="ORF">A2311_02770</name>
</gene>
<evidence type="ECO:0000256" key="3">
    <source>
        <dbReference type="ARBA" id="ARBA00022490"/>
    </source>
</evidence>
<dbReference type="Gene3D" id="1.10.150.130">
    <property type="match status" value="1"/>
</dbReference>
<evidence type="ECO:0000256" key="4">
    <source>
        <dbReference type="ARBA" id="ARBA00022618"/>
    </source>
</evidence>
<dbReference type="Pfam" id="PF00589">
    <property type="entry name" value="Phage_integrase"/>
    <property type="match status" value="1"/>
</dbReference>
<evidence type="ECO:0000313" key="14">
    <source>
        <dbReference type="EMBL" id="OGC33861.1"/>
    </source>
</evidence>
<keyword evidence="8 10" id="KW-0233">DNA recombination</keyword>
<dbReference type="GO" id="GO:0009037">
    <property type="term" value="F:tyrosine-based site-specific recombinase activity"/>
    <property type="evidence" value="ECO:0007669"/>
    <property type="project" value="UniProtKB-UniRule"/>
</dbReference>
<keyword evidence="6 10" id="KW-0229">DNA integration</keyword>
<comment type="similarity">
    <text evidence="2 10">Belongs to the 'phage' integrase family. XerC subfamily.</text>
</comment>